<dbReference type="Gene3D" id="3.40.50.150">
    <property type="entry name" value="Vaccinia Virus protein VP39"/>
    <property type="match status" value="1"/>
</dbReference>
<comment type="caution">
    <text evidence="1">The sequence shown here is derived from an EMBL/GenBank/DDBJ whole genome shotgun (WGS) entry which is preliminary data.</text>
</comment>
<dbReference type="PANTHER" id="PTHR35276">
    <property type="entry name" value="S-ADENOSYL-L-METHIONINE-DEPENDENT METHYLTRANSFERASES SUPERFAMILY PROTEIN"/>
    <property type="match status" value="1"/>
</dbReference>
<dbReference type="Proteomes" id="UP001605036">
    <property type="component" value="Unassembled WGS sequence"/>
</dbReference>
<gene>
    <name evidence="1" type="ORF">R1flu_025244</name>
</gene>
<sequence>MVCKESQRSLRSRRGWWLQKLPRIRVMFGHDPGLDTERKVEAAVTDFILDGSKTTSIAHKVWRSVVRPGDTVIDATCGNGHDTLMLAKLVLQDETAGFVIGLDLQQSAIDNTAALLDRELETNMREKVDLLQLCHSQLDKIVDETSVRLVCFNLGYQPGGDKSFITRAESTVNALRAAARVIEPQGLISIMSYVGHPGGQEEFEAVREFVAGLPPSEWVCSHLEWTNRPLCPHLIFVLRK</sequence>
<evidence type="ECO:0000313" key="2">
    <source>
        <dbReference type="Proteomes" id="UP001605036"/>
    </source>
</evidence>
<dbReference type="InterPro" id="IPR010719">
    <property type="entry name" value="MnmM_MeTrfase"/>
</dbReference>
<dbReference type="Pfam" id="PF06962">
    <property type="entry name" value="rRNA_methylase"/>
    <property type="match status" value="1"/>
</dbReference>
<organism evidence="1 2">
    <name type="scientific">Riccia fluitans</name>
    <dbReference type="NCBI Taxonomy" id="41844"/>
    <lineage>
        <taxon>Eukaryota</taxon>
        <taxon>Viridiplantae</taxon>
        <taxon>Streptophyta</taxon>
        <taxon>Embryophyta</taxon>
        <taxon>Marchantiophyta</taxon>
        <taxon>Marchantiopsida</taxon>
        <taxon>Marchantiidae</taxon>
        <taxon>Marchantiales</taxon>
        <taxon>Ricciaceae</taxon>
        <taxon>Riccia</taxon>
    </lineage>
</organism>
<evidence type="ECO:0000313" key="1">
    <source>
        <dbReference type="EMBL" id="KAL2613552.1"/>
    </source>
</evidence>
<name>A0ABD1XX71_9MARC</name>
<dbReference type="SUPFAM" id="SSF53335">
    <property type="entry name" value="S-adenosyl-L-methionine-dependent methyltransferases"/>
    <property type="match status" value="1"/>
</dbReference>
<keyword evidence="2" id="KW-1185">Reference proteome</keyword>
<protein>
    <recommendedName>
        <fullName evidence="3">rRNA methylase</fullName>
    </recommendedName>
</protein>
<dbReference type="EMBL" id="JBHFFA010000007">
    <property type="protein sequence ID" value="KAL2613552.1"/>
    <property type="molecule type" value="Genomic_DNA"/>
</dbReference>
<dbReference type="InterPro" id="IPR029063">
    <property type="entry name" value="SAM-dependent_MTases_sf"/>
</dbReference>
<dbReference type="AlphaFoldDB" id="A0ABD1XX71"/>
<accession>A0ABD1XX71</accession>
<reference evidence="1 2" key="1">
    <citation type="submission" date="2024-09" db="EMBL/GenBank/DDBJ databases">
        <title>Chromosome-scale assembly of Riccia fluitans.</title>
        <authorList>
            <person name="Paukszto L."/>
            <person name="Sawicki J."/>
            <person name="Karawczyk K."/>
            <person name="Piernik-Szablinska J."/>
            <person name="Szczecinska M."/>
            <person name="Mazdziarz M."/>
        </authorList>
    </citation>
    <scope>NUCLEOTIDE SEQUENCE [LARGE SCALE GENOMIC DNA]</scope>
    <source>
        <strain evidence="1">Rf_01</strain>
        <tissue evidence="1">Aerial parts of the thallus</tissue>
    </source>
</reference>
<proteinExistence type="predicted"/>
<dbReference type="PANTHER" id="PTHR35276:SF1">
    <property type="entry name" value="TRNA (MNM(5)S(2)U34)-METHYLTRANSFERASE, CHLOROPLASTIC"/>
    <property type="match status" value="1"/>
</dbReference>
<evidence type="ECO:0008006" key="3">
    <source>
        <dbReference type="Google" id="ProtNLM"/>
    </source>
</evidence>